<dbReference type="InterPro" id="IPR044035">
    <property type="entry name" value="DUF5698"/>
</dbReference>
<dbReference type="CDD" id="cd16381">
    <property type="entry name" value="YitT_C_like_1"/>
    <property type="match status" value="1"/>
</dbReference>
<evidence type="ECO:0000259" key="8">
    <source>
        <dbReference type="Pfam" id="PF18955"/>
    </source>
</evidence>
<dbReference type="Pfam" id="PF10035">
    <property type="entry name" value="DUF2179"/>
    <property type="match status" value="1"/>
</dbReference>
<dbReference type="NCBIfam" id="NF003194">
    <property type="entry name" value="PRK04164.1-5"/>
    <property type="match status" value="1"/>
</dbReference>
<dbReference type="EMBL" id="BOQE01000001">
    <property type="protein sequence ID" value="GIM46560.1"/>
    <property type="molecule type" value="Genomic_DNA"/>
</dbReference>
<feature type="transmembrane region" description="Helical" evidence="6">
    <location>
        <begin position="6"/>
        <end position="26"/>
    </location>
</feature>
<evidence type="ECO:0000313" key="9">
    <source>
        <dbReference type="EMBL" id="GIM46560.1"/>
    </source>
</evidence>
<evidence type="ECO:0000313" key="10">
    <source>
        <dbReference type="Proteomes" id="UP001057291"/>
    </source>
</evidence>
<dbReference type="PANTHER" id="PTHR40060">
    <property type="entry name" value="UPF0316 PROTEIN YEBE"/>
    <property type="match status" value="1"/>
</dbReference>
<dbReference type="RefSeq" id="WP_282199641.1">
    <property type="nucleotide sequence ID" value="NZ_BOQE01000001.1"/>
</dbReference>
<evidence type="ECO:0000256" key="3">
    <source>
        <dbReference type="ARBA" id="ARBA00022692"/>
    </source>
</evidence>
<keyword evidence="4 6" id="KW-1133">Transmembrane helix</keyword>
<comment type="similarity">
    <text evidence="6">Belongs to the UPF0316 family.</text>
</comment>
<evidence type="ECO:0000259" key="7">
    <source>
        <dbReference type="Pfam" id="PF10035"/>
    </source>
</evidence>
<dbReference type="InterPro" id="IPR019264">
    <property type="entry name" value="DUF2179"/>
</dbReference>
<dbReference type="InterPro" id="IPR022930">
    <property type="entry name" value="UPF0316"/>
</dbReference>
<dbReference type="HAMAP" id="MF_01515">
    <property type="entry name" value="UPF0316"/>
    <property type="match status" value="1"/>
</dbReference>
<feature type="domain" description="DUF2179" evidence="7">
    <location>
        <begin position="111"/>
        <end position="163"/>
    </location>
</feature>
<sequence length="173" mass="19557">MSLYFILIIIAINITYVALFTIRVILVIKGQRFLASVLSMLEVFVYLIGLSIVLDNLNKPINVVAYCLGWGMGVYVGSKFEEYLALGHLIVQAVIDSQEVEILPKLRERGYGVTSWVADGKDGKRLVVQVLTKRSCERELVQFIHHLSPHAFVISYEPKNFKGGFLIKKLKID</sequence>
<comment type="subcellular location">
    <subcellularLocation>
        <location evidence="1 6">Cell membrane</location>
        <topology evidence="1 6">Multi-pass membrane protein</topology>
    </subcellularLocation>
</comment>
<evidence type="ECO:0000256" key="2">
    <source>
        <dbReference type="ARBA" id="ARBA00022475"/>
    </source>
</evidence>
<dbReference type="Proteomes" id="UP001057291">
    <property type="component" value="Unassembled WGS sequence"/>
</dbReference>
<keyword evidence="10" id="KW-1185">Reference proteome</keyword>
<keyword evidence="3 6" id="KW-0812">Transmembrane</keyword>
<feature type="transmembrane region" description="Helical" evidence="6">
    <location>
        <begin position="33"/>
        <end position="54"/>
    </location>
</feature>
<dbReference type="Pfam" id="PF18955">
    <property type="entry name" value="DUF5698"/>
    <property type="match status" value="1"/>
</dbReference>
<keyword evidence="2 6" id="KW-1003">Cell membrane</keyword>
<name>A0AAV4LFJ1_9BACL</name>
<protein>
    <recommendedName>
        <fullName evidence="6">UPF0316 protein DNHGIG_21090</fullName>
    </recommendedName>
</protein>
<proteinExistence type="inferred from homology"/>
<organism evidence="9 10">
    <name type="scientific">Collibacillus ludicampi</name>
    <dbReference type="NCBI Taxonomy" id="2771369"/>
    <lineage>
        <taxon>Bacteria</taxon>
        <taxon>Bacillati</taxon>
        <taxon>Bacillota</taxon>
        <taxon>Bacilli</taxon>
        <taxon>Bacillales</taxon>
        <taxon>Alicyclobacillaceae</taxon>
        <taxon>Collibacillus</taxon>
    </lineage>
</organism>
<accession>A0AAV4LFJ1</accession>
<evidence type="ECO:0000256" key="6">
    <source>
        <dbReference type="HAMAP-Rule" id="MF_01515"/>
    </source>
</evidence>
<evidence type="ECO:0000256" key="1">
    <source>
        <dbReference type="ARBA" id="ARBA00004651"/>
    </source>
</evidence>
<dbReference type="AlphaFoldDB" id="A0AAV4LFJ1"/>
<evidence type="ECO:0000256" key="4">
    <source>
        <dbReference type="ARBA" id="ARBA00022989"/>
    </source>
</evidence>
<evidence type="ECO:0000256" key="5">
    <source>
        <dbReference type="ARBA" id="ARBA00023136"/>
    </source>
</evidence>
<dbReference type="PANTHER" id="PTHR40060:SF1">
    <property type="entry name" value="UPF0316 PROTEIN YEBE"/>
    <property type="match status" value="1"/>
</dbReference>
<reference evidence="9" key="1">
    <citation type="journal article" date="2023" name="Int. J. Syst. Evol. Microbiol.">
        <title>Collibacillus ludicampi gen. nov., sp. nov., a new soil bacterium of the family Alicyclobacillaceae.</title>
        <authorList>
            <person name="Jojima T."/>
            <person name="Ioku Y."/>
            <person name="Fukuta Y."/>
            <person name="Shirasaka N."/>
            <person name="Matsumura Y."/>
            <person name="Mori M."/>
        </authorList>
    </citation>
    <scope>NUCLEOTIDE SEQUENCE</scope>
    <source>
        <strain evidence="9">TP075</strain>
    </source>
</reference>
<feature type="domain" description="DUF5698" evidence="8">
    <location>
        <begin position="21"/>
        <end position="77"/>
    </location>
</feature>
<gene>
    <name evidence="9" type="ORF">DNHGIG_21090</name>
</gene>
<keyword evidence="5 6" id="KW-0472">Membrane</keyword>
<dbReference type="GO" id="GO:0005886">
    <property type="term" value="C:plasma membrane"/>
    <property type="evidence" value="ECO:0007669"/>
    <property type="project" value="UniProtKB-SubCell"/>
</dbReference>
<comment type="caution">
    <text evidence="9">The sequence shown here is derived from an EMBL/GenBank/DDBJ whole genome shotgun (WGS) entry which is preliminary data.</text>
</comment>